<dbReference type="EMBL" id="JABEBT010000018">
    <property type="protein sequence ID" value="KAF7637585.1"/>
    <property type="molecule type" value="Genomic_DNA"/>
</dbReference>
<proteinExistence type="predicted"/>
<reference evidence="1" key="1">
    <citation type="journal article" date="2020" name="Ecol. Evol.">
        <title>Genome structure and content of the rice root-knot nematode (Meloidogyne graminicola).</title>
        <authorList>
            <person name="Phan N.T."/>
            <person name="Danchin E.G.J."/>
            <person name="Klopp C."/>
            <person name="Perfus-Barbeoch L."/>
            <person name="Kozlowski D.K."/>
            <person name="Koutsovoulos G.D."/>
            <person name="Lopez-Roques C."/>
            <person name="Bouchez O."/>
            <person name="Zahm M."/>
            <person name="Besnard G."/>
            <person name="Bellafiore S."/>
        </authorList>
    </citation>
    <scope>NUCLEOTIDE SEQUENCE</scope>
    <source>
        <strain evidence="1">VN-18</strain>
    </source>
</reference>
<sequence>ILREENWSKFQFCYKSKLDNDNIDSRIKLQNKISDYGRKCTKPKQHGIEMRVCSRRISFELEE</sequence>
<feature type="non-terminal residue" evidence="1">
    <location>
        <position position="1"/>
    </location>
</feature>
<gene>
    <name evidence="1" type="ORF">Mgra_00002844</name>
</gene>
<evidence type="ECO:0000313" key="2">
    <source>
        <dbReference type="Proteomes" id="UP000605970"/>
    </source>
</evidence>
<dbReference type="OrthoDB" id="5898400at2759"/>
<name>A0A8S9ZWZ9_9BILA</name>
<accession>A0A8S9ZWZ9</accession>
<dbReference type="Proteomes" id="UP000605970">
    <property type="component" value="Unassembled WGS sequence"/>
</dbReference>
<organism evidence="1 2">
    <name type="scientific">Meloidogyne graminicola</name>
    <dbReference type="NCBI Taxonomy" id="189291"/>
    <lineage>
        <taxon>Eukaryota</taxon>
        <taxon>Metazoa</taxon>
        <taxon>Ecdysozoa</taxon>
        <taxon>Nematoda</taxon>
        <taxon>Chromadorea</taxon>
        <taxon>Rhabditida</taxon>
        <taxon>Tylenchina</taxon>
        <taxon>Tylenchomorpha</taxon>
        <taxon>Tylenchoidea</taxon>
        <taxon>Meloidogynidae</taxon>
        <taxon>Meloidogyninae</taxon>
        <taxon>Meloidogyne</taxon>
    </lineage>
</organism>
<keyword evidence="2" id="KW-1185">Reference proteome</keyword>
<protein>
    <submittedName>
        <fullName evidence="1">Uncharacterized protein</fullName>
    </submittedName>
</protein>
<evidence type="ECO:0000313" key="1">
    <source>
        <dbReference type="EMBL" id="KAF7637585.1"/>
    </source>
</evidence>
<dbReference type="AlphaFoldDB" id="A0A8S9ZWZ9"/>
<comment type="caution">
    <text evidence="1">The sequence shown here is derived from an EMBL/GenBank/DDBJ whole genome shotgun (WGS) entry which is preliminary data.</text>
</comment>
<feature type="non-terminal residue" evidence="1">
    <location>
        <position position="63"/>
    </location>
</feature>